<dbReference type="GO" id="GO:0008168">
    <property type="term" value="F:methyltransferase activity"/>
    <property type="evidence" value="ECO:0007669"/>
    <property type="project" value="InterPro"/>
</dbReference>
<evidence type="ECO:0000313" key="3">
    <source>
        <dbReference type="EMBL" id="PIA55629.1"/>
    </source>
</evidence>
<feature type="compositionally biased region" description="Basic and acidic residues" evidence="2">
    <location>
        <begin position="82"/>
        <end position="95"/>
    </location>
</feature>
<dbReference type="OrthoDB" id="61116at2759"/>
<dbReference type="AlphaFoldDB" id="A0A2G5EIR4"/>
<name>A0A2G5EIR4_AQUCA</name>
<evidence type="ECO:0000256" key="1">
    <source>
        <dbReference type="PROSITE-ProRule" id="PRU00489"/>
    </source>
</evidence>
<dbReference type="InParanoid" id="A0A2G5EIR4"/>
<organism evidence="3 4">
    <name type="scientific">Aquilegia coerulea</name>
    <name type="common">Rocky mountain columbine</name>
    <dbReference type="NCBI Taxonomy" id="218851"/>
    <lineage>
        <taxon>Eukaryota</taxon>
        <taxon>Viridiplantae</taxon>
        <taxon>Streptophyta</taxon>
        <taxon>Embryophyta</taxon>
        <taxon>Tracheophyta</taxon>
        <taxon>Spermatophyta</taxon>
        <taxon>Magnoliopsida</taxon>
        <taxon>Ranunculales</taxon>
        <taxon>Ranunculaceae</taxon>
        <taxon>Thalictroideae</taxon>
        <taxon>Aquilegia</taxon>
    </lineage>
</organism>
<dbReference type="GO" id="GO:0003676">
    <property type="term" value="F:nucleic acid binding"/>
    <property type="evidence" value="ECO:0007669"/>
    <property type="project" value="InterPro"/>
</dbReference>
<dbReference type="PROSITE" id="PS51143">
    <property type="entry name" value="MT_A70"/>
    <property type="match status" value="1"/>
</dbReference>
<protein>
    <recommendedName>
        <fullName evidence="5">Methyltransferase-like protein 2</fullName>
    </recommendedName>
</protein>
<proteinExistence type="inferred from homology"/>
<sequence>MVEPNEEEEELSSLFKSGIYRLEPNSNIIFIDSVRLLNRSYSRFSVSPSQYYSRFFELDRNEEKTRVSSNSTKSNRRKRKFHELNEREQSADQRHKEARPLLLRAHEALLEAKDLLSFLYNLRKSCCSSIQTQSSVPSFIDLGSVWQAPMYEISMHFHSKSLLPNATGGSDLLQCDEQKLVPIFNNLVINDTRDDAEATFLDNSYIIPRDSCFHMSNLEQIHNLIPGNPNNGYNLIVIDPPWENGSARQKSVYPTLPNRYFLSLPVKQLTHSEGALVGLWITNREKLRLFVEKELFPAWGVSYKTLIYWLKVKVDGSLISELDVFHHRPYECLLLGYSHGFLEGMDSEQLSTSSCLPENQVIISVPGDYSRKPPIGELLLNYAPGPRPARCVELFARELLAGWTSWGNEPLHFQESKYFESKRTDE</sequence>
<dbReference type="EMBL" id="KZ305024">
    <property type="protein sequence ID" value="PIA55629.1"/>
    <property type="molecule type" value="Genomic_DNA"/>
</dbReference>
<dbReference type="PANTHER" id="PTHR12829">
    <property type="entry name" value="N6-ADENOSINE-METHYLTRANSFERASE"/>
    <property type="match status" value="1"/>
</dbReference>
<dbReference type="Pfam" id="PF05063">
    <property type="entry name" value="MT-A70"/>
    <property type="match status" value="1"/>
</dbReference>
<dbReference type="PROSITE" id="PS00092">
    <property type="entry name" value="N6_MTASE"/>
    <property type="match status" value="1"/>
</dbReference>
<evidence type="ECO:0008006" key="5">
    <source>
        <dbReference type="Google" id="ProtNLM"/>
    </source>
</evidence>
<evidence type="ECO:0000313" key="4">
    <source>
        <dbReference type="Proteomes" id="UP000230069"/>
    </source>
</evidence>
<comment type="similarity">
    <text evidence="1">Belongs to the MT-A70-like family.</text>
</comment>
<dbReference type="PANTHER" id="PTHR12829:SF4">
    <property type="entry name" value="N(6)-ADENINE-SPECIFIC METHYLTRANSFERASE METTL4"/>
    <property type="match status" value="1"/>
</dbReference>
<accession>A0A2G5EIR4</accession>
<dbReference type="GO" id="GO:0005634">
    <property type="term" value="C:nucleus"/>
    <property type="evidence" value="ECO:0007669"/>
    <property type="project" value="TreeGrafter"/>
</dbReference>
<reference evidence="3 4" key="1">
    <citation type="submission" date="2017-09" db="EMBL/GenBank/DDBJ databases">
        <title>WGS assembly of Aquilegia coerulea Goldsmith.</title>
        <authorList>
            <person name="Hodges S."/>
            <person name="Kramer E."/>
            <person name="Nordborg M."/>
            <person name="Tomkins J."/>
            <person name="Borevitz J."/>
            <person name="Derieg N."/>
            <person name="Yan J."/>
            <person name="Mihaltcheva S."/>
            <person name="Hayes R.D."/>
            <person name="Rokhsar D."/>
        </authorList>
    </citation>
    <scope>NUCLEOTIDE SEQUENCE [LARGE SCALE GENOMIC DNA]</scope>
    <source>
        <strain evidence="4">cv. Goldsmith</strain>
    </source>
</reference>
<gene>
    <name evidence="3" type="ORF">AQUCO_00700145v1</name>
</gene>
<dbReference type="FunCoup" id="A0A2G5EIR4">
    <property type="interactions" value="1054"/>
</dbReference>
<feature type="region of interest" description="Disordered" evidence="2">
    <location>
        <begin position="66"/>
        <end position="95"/>
    </location>
</feature>
<evidence type="ECO:0000256" key="2">
    <source>
        <dbReference type="SAM" id="MobiDB-lite"/>
    </source>
</evidence>
<dbReference type="STRING" id="218851.A0A2G5EIR4"/>
<dbReference type="GO" id="GO:0032259">
    <property type="term" value="P:methylation"/>
    <property type="evidence" value="ECO:0007669"/>
    <property type="project" value="InterPro"/>
</dbReference>
<dbReference type="InterPro" id="IPR007757">
    <property type="entry name" value="MT-A70-like"/>
</dbReference>
<dbReference type="Proteomes" id="UP000230069">
    <property type="component" value="Unassembled WGS sequence"/>
</dbReference>
<dbReference type="InterPro" id="IPR002052">
    <property type="entry name" value="DNA_methylase_N6_adenine_CS"/>
</dbReference>
<keyword evidence="4" id="KW-1185">Reference proteome</keyword>